<proteinExistence type="predicted"/>
<dbReference type="Proteomes" id="UP001500618">
    <property type="component" value="Unassembled WGS sequence"/>
</dbReference>
<dbReference type="SUPFAM" id="SSF46689">
    <property type="entry name" value="Homeodomain-like"/>
    <property type="match status" value="2"/>
</dbReference>
<dbReference type="InterPro" id="IPR020449">
    <property type="entry name" value="Tscrpt_reg_AraC-type_HTH"/>
</dbReference>
<feature type="domain" description="HTH araC/xylS-type" evidence="4">
    <location>
        <begin position="228"/>
        <end position="329"/>
    </location>
</feature>
<dbReference type="PANTHER" id="PTHR46796">
    <property type="entry name" value="HTH-TYPE TRANSCRIPTIONAL ACTIVATOR RHAS-RELATED"/>
    <property type="match status" value="1"/>
</dbReference>
<dbReference type="Pfam" id="PF14525">
    <property type="entry name" value="AraC_binding_2"/>
    <property type="match status" value="1"/>
</dbReference>
<evidence type="ECO:0000259" key="4">
    <source>
        <dbReference type="PROSITE" id="PS01124"/>
    </source>
</evidence>
<dbReference type="InterPro" id="IPR035418">
    <property type="entry name" value="AraC-bd_2"/>
</dbReference>
<comment type="caution">
    <text evidence="5">The sequence shown here is derived from an EMBL/GenBank/DDBJ whole genome shotgun (WGS) entry which is preliminary data.</text>
</comment>
<accession>A0ABN2HGJ1</accession>
<dbReference type="Pfam" id="PF12833">
    <property type="entry name" value="HTH_18"/>
    <property type="match status" value="1"/>
</dbReference>
<name>A0ABN2HGJ1_9ACTN</name>
<keyword evidence="2" id="KW-0238">DNA-binding</keyword>
<dbReference type="InterPro" id="IPR009057">
    <property type="entry name" value="Homeodomain-like_sf"/>
</dbReference>
<dbReference type="RefSeq" id="WP_344311891.1">
    <property type="nucleotide sequence ID" value="NZ_BAAANY010000015.1"/>
</dbReference>
<keyword evidence="1" id="KW-0805">Transcription regulation</keyword>
<evidence type="ECO:0000256" key="2">
    <source>
        <dbReference type="ARBA" id="ARBA00023125"/>
    </source>
</evidence>
<evidence type="ECO:0000313" key="5">
    <source>
        <dbReference type="EMBL" id="GAA1687593.1"/>
    </source>
</evidence>
<protein>
    <submittedName>
        <fullName evidence="5">AraC family transcriptional regulator</fullName>
    </submittedName>
</protein>
<dbReference type="PROSITE" id="PS00041">
    <property type="entry name" value="HTH_ARAC_FAMILY_1"/>
    <property type="match status" value="1"/>
</dbReference>
<dbReference type="InterPro" id="IPR050204">
    <property type="entry name" value="AraC_XylS_family_regulators"/>
</dbReference>
<dbReference type="SMART" id="SM00342">
    <property type="entry name" value="HTH_ARAC"/>
    <property type="match status" value="1"/>
</dbReference>
<dbReference type="PROSITE" id="PS01124">
    <property type="entry name" value="HTH_ARAC_FAMILY_2"/>
    <property type="match status" value="1"/>
</dbReference>
<dbReference type="PRINTS" id="PR00032">
    <property type="entry name" value="HTHARAC"/>
</dbReference>
<dbReference type="InterPro" id="IPR018062">
    <property type="entry name" value="HTH_AraC-typ_CS"/>
</dbReference>
<evidence type="ECO:0000313" key="6">
    <source>
        <dbReference type="Proteomes" id="UP001500618"/>
    </source>
</evidence>
<organism evidence="5 6">
    <name type="scientific">Fodinicola feengrottensis</name>
    <dbReference type="NCBI Taxonomy" id="435914"/>
    <lineage>
        <taxon>Bacteria</taxon>
        <taxon>Bacillati</taxon>
        <taxon>Actinomycetota</taxon>
        <taxon>Actinomycetes</taxon>
        <taxon>Mycobacteriales</taxon>
        <taxon>Fodinicola</taxon>
    </lineage>
</organism>
<gene>
    <name evidence="5" type="ORF">GCM10009765_41360</name>
</gene>
<dbReference type="InterPro" id="IPR018060">
    <property type="entry name" value="HTH_AraC"/>
</dbReference>
<sequence>MTVPQRDASQRPLSTFQVLRSADVGAVETVASRVFSPHLIRPGRSAPLDARLHSADLGALRFIYLECGAAVTIDTRAPLDYYAVNLPLSGAARIRCGTADVAMTPTTASVFSPVEHVTMTWSGDLRQLCVKIDAKALQEHARRLTPRPLRPVRFEPRLAVTPASGDSWVEVVRLADQTLRLSPGGIVPAPVARQIEQMAMTTLLLRQPNSCSEQLLQPVPSASLTAVRRVAELIQDAPEREFTVADLAGQAGVSVRALQEGFRRHYGVTPTEYLTDVRLTRARTLIEQGEPAPVRVSEVAYQVGFVHLGRFAQAYRRRFGVTPSTALRMRNFPA</sequence>
<keyword evidence="6" id="KW-1185">Reference proteome</keyword>
<evidence type="ECO:0000256" key="1">
    <source>
        <dbReference type="ARBA" id="ARBA00023015"/>
    </source>
</evidence>
<reference evidence="5 6" key="1">
    <citation type="journal article" date="2019" name="Int. J. Syst. Evol. Microbiol.">
        <title>The Global Catalogue of Microorganisms (GCM) 10K type strain sequencing project: providing services to taxonomists for standard genome sequencing and annotation.</title>
        <authorList>
            <consortium name="The Broad Institute Genomics Platform"/>
            <consortium name="The Broad Institute Genome Sequencing Center for Infectious Disease"/>
            <person name="Wu L."/>
            <person name="Ma J."/>
        </authorList>
    </citation>
    <scope>NUCLEOTIDE SEQUENCE [LARGE SCALE GENOMIC DNA]</scope>
    <source>
        <strain evidence="5 6">JCM 14718</strain>
    </source>
</reference>
<keyword evidence="3" id="KW-0804">Transcription</keyword>
<dbReference type="EMBL" id="BAAANY010000015">
    <property type="protein sequence ID" value="GAA1687593.1"/>
    <property type="molecule type" value="Genomic_DNA"/>
</dbReference>
<evidence type="ECO:0000256" key="3">
    <source>
        <dbReference type="ARBA" id="ARBA00023163"/>
    </source>
</evidence>
<dbReference type="Gene3D" id="1.10.10.60">
    <property type="entry name" value="Homeodomain-like"/>
    <property type="match status" value="1"/>
</dbReference>